<dbReference type="SUPFAM" id="SSF58113">
    <property type="entry name" value="Apolipoprotein A-I"/>
    <property type="match status" value="1"/>
</dbReference>
<feature type="region of interest" description="Disordered" evidence="1">
    <location>
        <begin position="81"/>
        <end position="104"/>
    </location>
</feature>
<dbReference type="InterPro" id="IPR049647">
    <property type="entry name" value="GvpQ-like"/>
</dbReference>
<organism evidence="2 3">
    <name type="scientific">Halobacillus trueperi</name>
    <dbReference type="NCBI Taxonomy" id="156205"/>
    <lineage>
        <taxon>Bacteria</taxon>
        <taxon>Bacillati</taxon>
        <taxon>Bacillota</taxon>
        <taxon>Bacilli</taxon>
        <taxon>Bacillales</taxon>
        <taxon>Bacillaceae</taxon>
        <taxon>Halobacillus</taxon>
    </lineage>
</organism>
<protein>
    <submittedName>
        <fullName evidence="2">Gas vesicle protein GvpQ</fullName>
    </submittedName>
</protein>
<dbReference type="RefSeq" id="WP_115893652.1">
    <property type="nucleotide sequence ID" value="NZ_QTLC01000028.1"/>
</dbReference>
<accession>A0A3D8VQA6</accession>
<comment type="caution">
    <text evidence="2">The sequence shown here is derived from an EMBL/GenBank/DDBJ whole genome shotgun (WGS) entry which is preliminary data.</text>
</comment>
<dbReference type="Gene3D" id="1.20.120.20">
    <property type="entry name" value="Apolipoprotein"/>
    <property type="match status" value="1"/>
</dbReference>
<evidence type="ECO:0000313" key="3">
    <source>
        <dbReference type="Proteomes" id="UP000257032"/>
    </source>
</evidence>
<feature type="compositionally biased region" description="Basic and acidic residues" evidence="1">
    <location>
        <begin position="94"/>
        <end position="104"/>
    </location>
</feature>
<dbReference type="AlphaFoldDB" id="A0A3D8VQA6"/>
<dbReference type="NCBIfam" id="NF041670">
    <property type="entry name" value="GvpQ"/>
    <property type="match status" value="1"/>
</dbReference>
<gene>
    <name evidence="2" type="ORF">DXT76_06035</name>
</gene>
<evidence type="ECO:0000256" key="1">
    <source>
        <dbReference type="SAM" id="MobiDB-lite"/>
    </source>
</evidence>
<dbReference type="Proteomes" id="UP000257032">
    <property type="component" value="Unassembled WGS sequence"/>
</dbReference>
<reference evidence="2 3" key="1">
    <citation type="submission" date="2018-08" db="EMBL/GenBank/DDBJ databases">
        <title>Genome sequence of strict halophilic Halobacillus trueperi SS1 isolated from Lunsu, a salty water body of North West Himalayas.</title>
        <authorList>
            <person name="Gupta S."/>
            <person name="Sharma P."/>
            <person name="Dev K."/>
            <person name="Baumler D."/>
            <person name="Sourirajan A."/>
        </authorList>
    </citation>
    <scope>NUCLEOTIDE SEQUENCE [LARGE SCALE GENOMIC DNA]</scope>
    <source>
        <strain evidence="2 3">SS1</strain>
    </source>
</reference>
<sequence>MKHSQNDEEKKNTIVDQVEGGLKKSAHVIKDKMPNPVSKIIRKADDPQEATEHAKDEMSDQAGDFFREQFEKQMQSKIEDMKEELQEKTSANADHVHSKAEEVKGKVQEHLLEFKDKLGSVKESGEQIQDSISENSSSSGRVKGANDIKGVSHIKSSASIKGPKDIKGLSSIKTYHS</sequence>
<proteinExistence type="predicted"/>
<feature type="compositionally biased region" description="Basic and acidic residues" evidence="1">
    <location>
        <begin position="42"/>
        <end position="58"/>
    </location>
</feature>
<evidence type="ECO:0000313" key="2">
    <source>
        <dbReference type="EMBL" id="RDY71574.1"/>
    </source>
</evidence>
<feature type="region of interest" description="Disordered" evidence="1">
    <location>
        <begin position="25"/>
        <end position="68"/>
    </location>
</feature>
<dbReference type="EMBL" id="QTLC01000028">
    <property type="protein sequence ID" value="RDY71574.1"/>
    <property type="molecule type" value="Genomic_DNA"/>
</dbReference>
<feature type="region of interest" description="Disordered" evidence="1">
    <location>
        <begin position="118"/>
        <end position="177"/>
    </location>
</feature>
<name>A0A3D8VQA6_9BACI</name>